<dbReference type="EMBL" id="JBHUPE010000004">
    <property type="protein sequence ID" value="MFD2903790.1"/>
    <property type="molecule type" value="Genomic_DNA"/>
</dbReference>
<proteinExistence type="predicted"/>
<gene>
    <name evidence="1" type="ORF">ACFS6I_07645</name>
</gene>
<evidence type="ECO:0000313" key="1">
    <source>
        <dbReference type="EMBL" id="MFD2903790.1"/>
    </source>
</evidence>
<keyword evidence="2" id="KW-1185">Reference proteome</keyword>
<evidence type="ECO:0000313" key="2">
    <source>
        <dbReference type="Proteomes" id="UP001597509"/>
    </source>
</evidence>
<accession>A0ABW5YU54</accession>
<protein>
    <submittedName>
        <fullName evidence="1">Uncharacterized protein</fullName>
    </submittedName>
</protein>
<name>A0ABW5YU54_9SPHI</name>
<comment type="caution">
    <text evidence="1">The sequence shown here is derived from an EMBL/GenBank/DDBJ whole genome shotgun (WGS) entry which is preliminary data.</text>
</comment>
<dbReference type="Proteomes" id="UP001597509">
    <property type="component" value="Unassembled WGS sequence"/>
</dbReference>
<organism evidence="1 2">
    <name type="scientific">Sphingobacterium anhuiense</name>
    <dbReference type="NCBI Taxonomy" id="493780"/>
    <lineage>
        <taxon>Bacteria</taxon>
        <taxon>Pseudomonadati</taxon>
        <taxon>Bacteroidota</taxon>
        <taxon>Sphingobacteriia</taxon>
        <taxon>Sphingobacteriales</taxon>
        <taxon>Sphingobacteriaceae</taxon>
        <taxon>Sphingobacterium</taxon>
    </lineage>
</organism>
<sequence length="85" mass="10144">MIENKFNKELKRLIQIIRLNRKKFEIFDIENKGKTAFQILGKYIRVIGFTSGIPNFNFIEDPLKYEYSSEYKDLPTELKKLLPSK</sequence>
<reference evidence="2" key="1">
    <citation type="journal article" date="2019" name="Int. J. Syst. Evol. Microbiol.">
        <title>The Global Catalogue of Microorganisms (GCM) 10K type strain sequencing project: providing services to taxonomists for standard genome sequencing and annotation.</title>
        <authorList>
            <consortium name="The Broad Institute Genomics Platform"/>
            <consortium name="The Broad Institute Genome Sequencing Center for Infectious Disease"/>
            <person name="Wu L."/>
            <person name="Ma J."/>
        </authorList>
    </citation>
    <scope>NUCLEOTIDE SEQUENCE [LARGE SCALE GENOMIC DNA]</scope>
    <source>
        <strain evidence="2">KCTC 22209</strain>
    </source>
</reference>
<dbReference type="RefSeq" id="WP_380919341.1">
    <property type="nucleotide sequence ID" value="NZ_JBHUPE010000004.1"/>
</dbReference>